<comment type="caution">
    <text evidence="2">The sequence shown here is derived from an EMBL/GenBank/DDBJ whole genome shotgun (WGS) entry which is preliminary data.</text>
</comment>
<accession>A0ABQ1B382</accession>
<dbReference type="EMBL" id="BLKI01000106">
    <property type="protein sequence ID" value="GFF92903.1"/>
    <property type="molecule type" value="Genomic_DNA"/>
</dbReference>
<reference evidence="2 3" key="1">
    <citation type="submission" date="2020-01" db="EMBL/GenBank/DDBJ databases">
        <title>Draft genome sequence of Aspergillus lentulus IFM 60648.</title>
        <authorList>
            <person name="Takahashi H."/>
            <person name="Yaguchi T."/>
        </authorList>
    </citation>
    <scope>NUCLEOTIDE SEQUENCE [LARGE SCALE GENOMIC DNA]</scope>
    <source>
        <strain evidence="2 3">IFM 60648</strain>
    </source>
</reference>
<protein>
    <submittedName>
        <fullName evidence="2">Uncharacterized protein</fullName>
    </submittedName>
</protein>
<feature type="region of interest" description="Disordered" evidence="1">
    <location>
        <begin position="299"/>
        <end position="335"/>
    </location>
</feature>
<organism evidence="2 3">
    <name type="scientific">Aspergillus lentulus</name>
    <dbReference type="NCBI Taxonomy" id="293939"/>
    <lineage>
        <taxon>Eukaryota</taxon>
        <taxon>Fungi</taxon>
        <taxon>Dikarya</taxon>
        <taxon>Ascomycota</taxon>
        <taxon>Pezizomycotina</taxon>
        <taxon>Eurotiomycetes</taxon>
        <taxon>Eurotiomycetidae</taxon>
        <taxon>Eurotiales</taxon>
        <taxon>Aspergillaceae</taxon>
        <taxon>Aspergillus</taxon>
        <taxon>Aspergillus subgen. Fumigati</taxon>
    </lineage>
</organism>
<keyword evidence="3" id="KW-1185">Reference proteome</keyword>
<evidence type="ECO:0000313" key="2">
    <source>
        <dbReference type="EMBL" id="GFF92903.1"/>
    </source>
</evidence>
<feature type="region of interest" description="Disordered" evidence="1">
    <location>
        <begin position="395"/>
        <end position="420"/>
    </location>
</feature>
<dbReference type="Proteomes" id="UP000465220">
    <property type="component" value="Unassembled WGS sequence"/>
</dbReference>
<name>A0ABQ1B382_ASPLE</name>
<evidence type="ECO:0000313" key="3">
    <source>
        <dbReference type="Proteomes" id="UP000465220"/>
    </source>
</evidence>
<sequence length="479" mass="54148">MTANYSHLTTKDLIDECPSTADFSICCPCVQAGPTTKYMAPRDGLNLGVAPRRLLPVGVKEWKDTVELHQLLNMTLLLGHGTPIEGIQTVRAFPHCNLLMIAEARKWLDARASMESADQSLHTEEIEAVADAAKHERGHLDWRDMRLLSHLAFTPLLDDYYRRAEDETNMMTTAVGKSIERGDWGFSDFWWRTSEGTRNIIPTSRQGEVYRLMAGTVKLRYLLRIFYQKVPFTAGRRPRFLLLSIGPWSYPPPAIPPTTAQGLRVVDRLGHLTPRDAYYVLPVIIQMICLRRDMGDPLGGASGPIPKPEEPVFGRVPDQGPAVNDGHDDNDDESGCNEYEATWPAGLMSQHNQPQAPVVAVYSQSNNVRYFNILDYDGDEGDDLPYYYARVKPASEEQNEMSIDSPSTAPVSSAPSHPPTARFRDFIVKENLRKLTLKNGRIVEEDIDSQKGPTRFKYPVQLILRRLEEHFPFRNWLKA</sequence>
<gene>
    <name evidence="2" type="ORF">IFM60648_09904</name>
</gene>
<feature type="compositionally biased region" description="Low complexity" evidence="1">
    <location>
        <begin position="405"/>
        <end position="420"/>
    </location>
</feature>
<evidence type="ECO:0000256" key="1">
    <source>
        <dbReference type="SAM" id="MobiDB-lite"/>
    </source>
</evidence>
<proteinExistence type="predicted"/>